<protein>
    <submittedName>
        <fullName evidence="2">STAS domain-containing protein</fullName>
    </submittedName>
</protein>
<dbReference type="InterPro" id="IPR002645">
    <property type="entry name" value="STAS_dom"/>
</dbReference>
<evidence type="ECO:0000313" key="3">
    <source>
        <dbReference type="Proteomes" id="UP001596087"/>
    </source>
</evidence>
<dbReference type="PROSITE" id="PS50801">
    <property type="entry name" value="STAS"/>
    <property type="match status" value="1"/>
</dbReference>
<dbReference type="Gene3D" id="3.30.750.24">
    <property type="entry name" value="STAS domain"/>
    <property type="match status" value="1"/>
</dbReference>
<evidence type="ECO:0000259" key="1">
    <source>
        <dbReference type="PROSITE" id="PS50801"/>
    </source>
</evidence>
<dbReference type="RefSeq" id="WP_378592177.1">
    <property type="nucleotide sequence ID" value="NZ_JBHSKD010000026.1"/>
</dbReference>
<name>A0ABW0BMU3_9ACTN</name>
<accession>A0ABW0BMU3</accession>
<dbReference type="SUPFAM" id="SSF52091">
    <property type="entry name" value="SpoIIaa-like"/>
    <property type="match status" value="1"/>
</dbReference>
<dbReference type="Pfam" id="PF13466">
    <property type="entry name" value="STAS_2"/>
    <property type="match status" value="1"/>
</dbReference>
<keyword evidence="3" id="KW-1185">Reference proteome</keyword>
<dbReference type="InterPro" id="IPR036513">
    <property type="entry name" value="STAS_dom_sf"/>
</dbReference>
<gene>
    <name evidence="2" type="ORF">ACFPGP_17855</name>
</gene>
<dbReference type="InterPro" id="IPR058548">
    <property type="entry name" value="MlaB-like_STAS"/>
</dbReference>
<dbReference type="Proteomes" id="UP001596087">
    <property type="component" value="Unassembled WGS sequence"/>
</dbReference>
<sequence>MRRRPGATDRVHTSTLGVRVLDRDDGVWVILRGEADIATLAELEAALARVELDVPGPVHLDVTELTFADVATIRSLATFARGAARTGHGVRTYGSGPTLRKVATILGFDTDLGIL</sequence>
<dbReference type="CDD" id="cd07043">
    <property type="entry name" value="STAS_anti-anti-sigma_factors"/>
    <property type="match status" value="1"/>
</dbReference>
<dbReference type="EMBL" id="JBHSKD010000026">
    <property type="protein sequence ID" value="MFC5178548.1"/>
    <property type="molecule type" value="Genomic_DNA"/>
</dbReference>
<evidence type="ECO:0000313" key="2">
    <source>
        <dbReference type="EMBL" id="MFC5178548.1"/>
    </source>
</evidence>
<reference evidence="3" key="1">
    <citation type="journal article" date="2019" name="Int. J. Syst. Evol. Microbiol.">
        <title>The Global Catalogue of Microorganisms (GCM) 10K type strain sequencing project: providing services to taxonomists for standard genome sequencing and annotation.</title>
        <authorList>
            <consortium name="The Broad Institute Genomics Platform"/>
            <consortium name="The Broad Institute Genome Sequencing Center for Infectious Disease"/>
            <person name="Wu L."/>
            <person name="Ma J."/>
        </authorList>
    </citation>
    <scope>NUCLEOTIDE SEQUENCE [LARGE SCALE GENOMIC DNA]</scope>
    <source>
        <strain evidence="3">DFY41</strain>
    </source>
</reference>
<feature type="domain" description="STAS" evidence="1">
    <location>
        <begin position="16"/>
        <end position="115"/>
    </location>
</feature>
<comment type="caution">
    <text evidence="2">The sequence shown here is derived from an EMBL/GenBank/DDBJ whole genome shotgun (WGS) entry which is preliminary data.</text>
</comment>
<proteinExistence type="predicted"/>
<organism evidence="2 3">
    <name type="scientific">Nocardioides taihuensis</name>
    <dbReference type="NCBI Taxonomy" id="1835606"/>
    <lineage>
        <taxon>Bacteria</taxon>
        <taxon>Bacillati</taxon>
        <taxon>Actinomycetota</taxon>
        <taxon>Actinomycetes</taxon>
        <taxon>Propionibacteriales</taxon>
        <taxon>Nocardioidaceae</taxon>
        <taxon>Nocardioides</taxon>
    </lineage>
</organism>